<accession>A0ABS1JEL9</accession>
<evidence type="ECO:0000313" key="2">
    <source>
        <dbReference type="Proteomes" id="UP000602284"/>
    </source>
</evidence>
<dbReference type="Proteomes" id="UP000602284">
    <property type="component" value="Unassembled WGS sequence"/>
</dbReference>
<protein>
    <submittedName>
        <fullName evidence="1">FDLD family class I lanthipeptide</fullName>
    </submittedName>
</protein>
<comment type="caution">
    <text evidence="1">The sequence shown here is derived from an EMBL/GenBank/DDBJ whole genome shotgun (WGS) entry which is preliminary data.</text>
</comment>
<dbReference type="EMBL" id="JAEQNB010000006">
    <property type="protein sequence ID" value="MBL0388650.1"/>
    <property type="molecule type" value="Genomic_DNA"/>
</dbReference>
<name>A0ABS1JEL9_9BACL</name>
<organism evidence="1 2">
    <name type="scientific">Tumebacillus amylolyticus</name>
    <dbReference type="NCBI Taxonomy" id="2801339"/>
    <lineage>
        <taxon>Bacteria</taxon>
        <taxon>Bacillati</taxon>
        <taxon>Bacillota</taxon>
        <taxon>Bacilli</taxon>
        <taxon>Bacillales</taxon>
        <taxon>Alicyclobacillaceae</taxon>
        <taxon>Tumebacillus</taxon>
    </lineage>
</organism>
<dbReference type="NCBIfam" id="NF038155">
    <property type="entry name" value="lanthi_I_FDLD"/>
    <property type="match status" value="1"/>
</dbReference>
<evidence type="ECO:0000313" key="1">
    <source>
        <dbReference type="EMBL" id="MBL0388650.1"/>
    </source>
</evidence>
<gene>
    <name evidence="1" type="ORF">JJB07_18755</name>
</gene>
<dbReference type="RefSeq" id="WP_201637605.1">
    <property type="nucleotide sequence ID" value="NZ_JAEQNB010000006.1"/>
</dbReference>
<sequence>MEQQFDLDIQIKECSYMVSDEPIIPTVATCGNCGTINCASI</sequence>
<reference evidence="1 2" key="1">
    <citation type="submission" date="2021-01" db="EMBL/GenBank/DDBJ databases">
        <title>Tumebacillus sp. strain ITR2 16S ribosomal RNA gene Genome sequencing and assembly.</title>
        <authorList>
            <person name="Kang M."/>
        </authorList>
    </citation>
    <scope>NUCLEOTIDE SEQUENCE [LARGE SCALE GENOMIC DNA]</scope>
    <source>
        <strain evidence="1 2">ITR2</strain>
    </source>
</reference>
<keyword evidence="2" id="KW-1185">Reference proteome</keyword>
<proteinExistence type="predicted"/>